<dbReference type="GO" id="GO:0003677">
    <property type="term" value="F:DNA binding"/>
    <property type="evidence" value="ECO:0007669"/>
    <property type="project" value="InterPro"/>
</dbReference>
<evidence type="ECO:0000256" key="5">
    <source>
        <dbReference type="ARBA" id="ARBA00022691"/>
    </source>
</evidence>
<dbReference type="SUPFAM" id="SSF53335">
    <property type="entry name" value="S-adenosyl-L-methionine-dependent methyltransferases"/>
    <property type="match status" value="2"/>
</dbReference>
<dbReference type="GeneID" id="43330889"/>
<keyword evidence="6" id="KW-0680">Restriction system</keyword>
<dbReference type="PROSITE" id="PS00093">
    <property type="entry name" value="N4_MTASE"/>
    <property type="match status" value="1"/>
</dbReference>
<dbReference type="InterPro" id="IPR029063">
    <property type="entry name" value="SAM-dependent_MTases_sf"/>
</dbReference>
<proteinExistence type="inferred from homology"/>
<dbReference type="OrthoDB" id="38200at2157"/>
<reference evidence="8 9" key="1">
    <citation type="submission" date="2017-01" db="EMBL/GenBank/DDBJ databases">
        <authorList>
            <person name="Mah S.A."/>
            <person name="Swanson W.J."/>
            <person name="Moy G.W."/>
            <person name="Vacquier V.D."/>
        </authorList>
    </citation>
    <scope>NUCLEOTIDE SEQUENCE [LARGE SCALE GENOMIC DNA]</scope>
    <source>
        <strain evidence="8 9">CGMCC 1.8909</strain>
    </source>
</reference>
<dbReference type="InterPro" id="IPR017985">
    <property type="entry name" value="MeTrfase_CN4_CS"/>
</dbReference>
<dbReference type="Proteomes" id="UP000185687">
    <property type="component" value="Unassembled WGS sequence"/>
</dbReference>
<comment type="catalytic activity">
    <reaction evidence="7">
        <text>a 2'-deoxycytidine in DNA + S-adenosyl-L-methionine = an N(4)-methyl-2'-deoxycytidine in DNA + S-adenosyl-L-homocysteine + H(+)</text>
        <dbReference type="Rhea" id="RHEA:16857"/>
        <dbReference type="Rhea" id="RHEA-COMP:11369"/>
        <dbReference type="Rhea" id="RHEA-COMP:13674"/>
        <dbReference type="ChEBI" id="CHEBI:15378"/>
        <dbReference type="ChEBI" id="CHEBI:57856"/>
        <dbReference type="ChEBI" id="CHEBI:59789"/>
        <dbReference type="ChEBI" id="CHEBI:85452"/>
        <dbReference type="ChEBI" id="CHEBI:137933"/>
        <dbReference type="EC" id="2.1.1.113"/>
    </reaction>
</comment>
<dbReference type="GO" id="GO:0032259">
    <property type="term" value="P:methylation"/>
    <property type="evidence" value="ECO:0007669"/>
    <property type="project" value="UniProtKB-KW"/>
</dbReference>
<evidence type="ECO:0000256" key="2">
    <source>
        <dbReference type="ARBA" id="ARBA00012185"/>
    </source>
</evidence>
<dbReference type="AlphaFoldDB" id="A0A1N7ELB1"/>
<dbReference type="GO" id="GO:0009307">
    <property type="term" value="P:DNA restriction-modification system"/>
    <property type="evidence" value="ECO:0007669"/>
    <property type="project" value="UniProtKB-KW"/>
</dbReference>
<dbReference type="EC" id="2.1.1.113" evidence="2"/>
<keyword evidence="4" id="KW-0808">Transferase</keyword>
<keyword evidence="5" id="KW-0949">S-adenosyl-L-methionine</keyword>
<dbReference type="GO" id="GO:0015667">
    <property type="term" value="F:site-specific DNA-methyltransferase (cytosine-N4-specific) activity"/>
    <property type="evidence" value="ECO:0007669"/>
    <property type="project" value="UniProtKB-EC"/>
</dbReference>
<evidence type="ECO:0000256" key="6">
    <source>
        <dbReference type="ARBA" id="ARBA00022747"/>
    </source>
</evidence>
<dbReference type="EMBL" id="FTNP01000004">
    <property type="protein sequence ID" value="SIR88839.1"/>
    <property type="molecule type" value="Genomic_DNA"/>
</dbReference>
<keyword evidence="3" id="KW-0489">Methyltransferase</keyword>
<evidence type="ECO:0000313" key="9">
    <source>
        <dbReference type="Proteomes" id="UP000185687"/>
    </source>
</evidence>
<sequence>MSSHIEEDELDPLDLSERRQYTHRAHRFPGKFHPPLIAEIIQQHPEHEVIGDPMCGSGTTGVESVVAGKNTLCIDIDPLSALMTRAKTKPVDVGAFNEVCDRIIDQVSGFPEKGSYSQERARQEVEQNISVGQYAIPYNLFHWFDPYVAVGYSRLLSESHHVLKHESNEMRDAVHTALAAMVRQISRADPDPVSGLEVTKIRRQELNDGITFDVSSSFNNVSNRLARGYEQLNSLDEIGESSVIEGDAKKFSDICSKVDEPPSMIITSPPYCNAIEYSRRHRLEYEWLGLFNNPDVENQRNQRIETSRDFFGSTTPKQGTLRNLPEVPHTDIKRVTGEIEEMGHERKANLLRKYFLDAYDWISEIYKALPSGGLFCMIIGPSTSYGKTIDTPNYLKEITLKETGFELVEKPRRYKLVNNKMQYPTNGETTELECLLKFRAE</sequence>
<accession>A0A1N7ELB1</accession>
<organism evidence="8 9">
    <name type="scientific">Natronorubrum daqingense</name>
    <dbReference type="NCBI Taxonomy" id="588898"/>
    <lineage>
        <taxon>Archaea</taxon>
        <taxon>Methanobacteriati</taxon>
        <taxon>Methanobacteriota</taxon>
        <taxon>Stenosarchaea group</taxon>
        <taxon>Halobacteria</taxon>
        <taxon>Halobacteriales</taxon>
        <taxon>Natrialbaceae</taxon>
        <taxon>Natronorubrum</taxon>
    </lineage>
</organism>
<evidence type="ECO:0000256" key="1">
    <source>
        <dbReference type="ARBA" id="ARBA00010203"/>
    </source>
</evidence>
<evidence type="ECO:0000256" key="4">
    <source>
        <dbReference type="ARBA" id="ARBA00022679"/>
    </source>
</evidence>
<dbReference type="Gene3D" id="3.40.50.150">
    <property type="entry name" value="Vaccinia Virus protein VP39"/>
    <property type="match status" value="2"/>
</dbReference>
<gene>
    <name evidence="8" type="ORF">SAMN05421809_2679</name>
</gene>
<name>A0A1N7ELB1_9EURY</name>
<evidence type="ECO:0000256" key="7">
    <source>
        <dbReference type="ARBA" id="ARBA00049120"/>
    </source>
</evidence>
<protein>
    <recommendedName>
        <fullName evidence="2">site-specific DNA-methyltransferase (cytosine-N(4)-specific)</fullName>
        <ecNumber evidence="2">2.1.1.113</ecNumber>
    </recommendedName>
</protein>
<dbReference type="RefSeq" id="WP_139327034.1">
    <property type="nucleotide sequence ID" value="NZ_CP019327.1"/>
</dbReference>
<evidence type="ECO:0000313" key="8">
    <source>
        <dbReference type="EMBL" id="SIR88839.1"/>
    </source>
</evidence>
<keyword evidence="9" id="KW-1185">Reference proteome</keyword>
<comment type="similarity">
    <text evidence="1">Belongs to the N(4)/N(6)-methyltransferase family. N(4) subfamily.</text>
</comment>
<evidence type="ECO:0000256" key="3">
    <source>
        <dbReference type="ARBA" id="ARBA00022603"/>
    </source>
</evidence>